<dbReference type="HAMAP" id="MF_01183">
    <property type="entry name" value="Chaperone_SurA"/>
    <property type="match status" value="1"/>
</dbReference>
<dbReference type="SUPFAM" id="SSF109998">
    <property type="entry name" value="Triger factor/SurA peptide-binding domain-like"/>
    <property type="match status" value="1"/>
</dbReference>
<dbReference type="Pfam" id="PF00639">
    <property type="entry name" value="Rotamase"/>
    <property type="match status" value="2"/>
</dbReference>
<sequence>MNRKVFPALALLGLWSISMFGWSQTRELGGTGELLDGIAAIVDNGIVLRSEFNERLGLTINALNRIQLQTPPEQRQAMPALSILEDQVLEQLILHQVQLQRAQRFGIIASDEFLNQVLSGVAEEANLTLEDLPNALAEEGIDYAMYRQDTREQLILDQLQQRDVIAQIIIAPREMELCLSRSEQNASDEIDYNISHILIGLPSSATDNEVNEARKRVEEIYERLQTGEEFSQLAIAYSESQTALDGGALGWRKGVQLPTLFASEVIAMEAGNVSDPIQSGSGFHIVRLNDVRGAETIMIDQIRVRHILLRPNAILDDSAVMQKLVGIRNQIIEGDDFATLAQATSEDPVSAAEGGDLGWVGPGTFVPEFEQQLATLELAELSEPFQTRFGWHIVEVTERRSYDTTEEMKELKCAEQIRSTKLEEERELWLRRLRDEAFVEKLI</sequence>
<dbReference type="GO" id="GO:0030288">
    <property type="term" value="C:outer membrane-bounded periplasmic space"/>
    <property type="evidence" value="ECO:0007669"/>
    <property type="project" value="InterPro"/>
</dbReference>
<keyword evidence="4" id="KW-0697">Rotamase</keyword>
<dbReference type="AlphaFoldDB" id="A0A381S641"/>
<dbReference type="InterPro" id="IPR015391">
    <property type="entry name" value="SurA_N"/>
</dbReference>
<protein>
    <recommendedName>
        <fullName evidence="7">PpiC domain-containing protein</fullName>
    </recommendedName>
</protein>
<feature type="domain" description="PpiC" evidence="7">
    <location>
        <begin position="299"/>
        <end position="398"/>
    </location>
</feature>
<dbReference type="PANTHER" id="PTHR47637:SF1">
    <property type="entry name" value="CHAPERONE SURA"/>
    <property type="match status" value="1"/>
</dbReference>
<proteinExistence type="inferred from homology"/>
<dbReference type="InterPro" id="IPR000297">
    <property type="entry name" value="PPIase_PpiC"/>
</dbReference>
<dbReference type="GO" id="GO:0050821">
    <property type="term" value="P:protein stabilization"/>
    <property type="evidence" value="ECO:0007669"/>
    <property type="project" value="InterPro"/>
</dbReference>
<dbReference type="Gene3D" id="1.10.4030.10">
    <property type="entry name" value="Porin chaperone SurA, peptide-binding domain"/>
    <property type="match status" value="1"/>
</dbReference>
<evidence type="ECO:0000256" key="4">
    <source>
        <dbReference type="ARBA" id="ARBA00023110"/>
    </source>
</evidence>
<evidence type="ECO:0000259" key="7">
    <source>
        <dbReference type="PROSITE" id="PS50198"/>
    </source>
</evidence>
<dbReference type="InterPro" id="IPR023058">
    <property type="entry name" value="PPIase_PpiC_CS"/>
</dbReference>
<dbReference type="GO" id="GO:0051082">
    <property type="term" value="F:unfolded protein binding"/>
    <property type="evidence" value="ECO:0007669"/>
    <property type="project" value="InterPro"/>
</dbReference>
<evidence type="ECO:0000256" key="5">
    <source>
        <dbReference type="ARBA" id="ARBA00023186"/>
    </source>
</evidence>
<dbReference type="InterPro" id="IPR023034">
    <property type="entry name" value="PPIase_SurA"/>
</dbReference>
<evidence type="ECO:0000313" key="8">
    <source>
        <dbReference type="EMBL" id="SUZ97707.1"/>
    </source>
</evidence>
<dbReference type="Pfam" id="PF09312">
    <property type="entry name" value="SurA_N"/>
    <property type="match status" value="1"/>
</dbReference>
<keyword evidence="2" id="KW-0677">Repeat</keyword>
<dbReference type="EMBL" id="UINC01002534">
    <property type="protein sequence ID" value="SUZ97707.1"/>
    <property type="molecule type" value="Genomic_DNA"/>
</dbReference>
<keyword evidence="5" id="KW-0143">Chaperone</keyword>
<dbReference type="GO" id="GO:0043165">
    <property type="term" value="P:Gram-negative-bacterium-type cell outer membrane assembly"/>
    <property type="evidence" value="ECO:0007669"/>
    <property type="project" value="InterPro"/>
</dbReference>
<dbReference type="SUPFAM" id="SSF54534">
    <property type="entry name" value="FKBP-like"/>
    <property type="match status" value="2"/>
</dbReference>
<evidence type="ECO:0000256" key="2">
    <source>
        <dbReference type="ARBA" id="ARBA00022737"/>
    </source>
</evidence>
<dbReference type="GO" id="GO:0006457">
    <property type="term" value="P:protein folding"/>
    <property type="evidence" value="ECO:0007669"/>
    <property type="project" value="InterPro"/>
</dbReference>
<dbReference type="PROSITE" id="PS01096">
    <property type="entry name" value="PPIC_PPIASE_1"/>
    <property type="match status" value="1"/>
</dbReference>
<keyword evidence="1" id="KW-0732">Signal</keyword>
<dbReference type="InterPro" id="IPR027304">
    <property type="entry name" value="Trigger_fact/SurA_dom_sf"/>
</dbReference>
<dbReference type="InterPro" id="IPR050280">
    <property type="entry name" value="OMP_Chaperone_SurA"/>
</dbReference>
<evidence type="ECO:0000256" key="6">
    <source>
        <dbReference type="ARBA" id="ARBA00023235"/>
    </source>
</evidence>
<keyword evidence="3" id="KW-0574">Periplasm</keyword>
<reference evidence="8" key="1">
    <citation type="submission" date="2018-05" db="EMBL/GenBank/DDBJ databases">
        <authorList>
            <person name="Lanie J.A."/>
            <person name="Ng W.-L."/>
            <person name="Kazmierczak K.M."/>
            <person name="Andrzejewski T.M."/>
            <person name="Davidsen T.M."/>
            <person name="Wayne K.J."/>
            <person name="Tettelin H."/>
            <person name="Glass J.I."/>
            <person name="Rusch D."/>
            <person name="Podicherti R."/>
            <person name="Tsui H.-C.T."/>
            <person name="Winkler M.E."/>
        </authorList>
    </citation>
    <scope>NUCLEOTIDE SEQUENCE</scope>
</reference>
<accession>A0A381S641</accession>
<dbReference type="GO" id="GO:0003755">
    <property type="term" value="F:peptidyl-prolyl cis-trans isomerase activity"/>
    <property type="evidence" value="ECO:0007669"/>
    <property type="project" value="UniProtKB-KW"/>
</dbReference>
<gene>
    <name evidence="8" type="ORF">METZ01_LOCUS50561</name>
</gene>
<dbReference type="GO" id="GO:0042277">
    <property type="term" value="F:peptide binding"/>
    <property type="evidence" value="ECO:0007669"/>
    <property type="project" value="InterPro"/>
</dbReference>
<keyword evidence="6" id="KW-0413">Isomerase</keyword>
<feature type="domain" description="PpiC" evidence="7">
    <location>
        <begin position="189"/>
        <end position="290"/>
    </location>
</feature>
<dbReference type="Gene3D" id="3.10.50.40">
    <property type="match status" value="2"/>
</dbReference>
<dbReference type="InterPro" id="IPR046357">
    <property type="entry name" value="PPIase_dom_sf"/>
</dbReference>
<name>A0A381S641_9ZZZZ</name>
<evidence type="ECO:0000256" key="3">
    <source>
        <dbReference type="ARBA" id="ARBA00022764"/>
    </source>
</evidence>
<dbReference type="PROSITE" id="PS50198">
    <property type="entry name" value="PPIC_PPIASE_2"/>
    <property type="match status" value="2"/>
</dbReference>
<evidence type="ECO:0000256" key="1">
    <source>
        <dbReference type="ARBA" id="ARBA00022729"/>
    </source>
</evidence>
<dbReference type="PANTHER" id="PTHR47637">
    <property type="entry name" value="CHAPERONE SURA"/>
    <property type="match status" value="1"/>
</dbReference>
<organism evidence="8">
    <name type="scientific">marine metagenome</name>
    <dbReference type="NCBI Taxonomy" id="408172"/>
    <lineage>
        <taxon>unclassified sequences</taxon>
        <taxon>metagenomes</taxon>
        <taxon>ecological metagenomes</taxon>
    </lineage>
</organism>